<dbReference type="PANTHER" id="PTHR30055">
    <property type="entry name" value="HTH-TYPE TRANSCRIPTIONAL REGULATOR RUTR"/>
    <property type="match status" value="1"/>
</dbReference>
<organism evidence="4 5">
    <name type="scientific">Deinococcus aquaticus</name>
    <dbReference type="NCBI Taxonomy" id="328692"/>
    <lineage>
        <taxon>Bacteria</taxon>
        <taxon>Thermotogati</taxon>
        <taxon>Deinococcota</taxon>
        <taxon>Deinococci</taxon>
        <taxon>Deinococcales</taxon>
        <taxon>Deinococcaceae</taxon>
        <taxon>Deinococcus</taxon>
    </lineage>
</organism>
<dbReference type="InterPro" id="IPR036271">
    <property type="entry name" value="Tet_transcr_reg_TetR-rel_C_sf"/>
</dbReference>
<reference evidence="4 5" key="1">
    <citation type="submission" date="2022-12" db="EMBL/GenBank/DDBJ databases">
        <title>Genome Sequence of Deinococcus aquaticus Type Strain PB314.</title>
        <authorList>
            <person name="Albert C."/>
            <person name="Hill J."/>
            <person name="Boren L."/>
            <person name="Scholz-Ng S."/>
            <person name="Fatema N."/>
            <person name="Grosso R."/>
            <person name="Soboslay E."/>
            <person name="Tuohy J."/>
        </authorList>
    </citation>
    <scope>NUCLEOTIDE SEQUENCE [LARGE SCALE GENOMIC DNA]</scope>
    <source>
        <strain evidence="4 5">PB-314</strain>
    </source>
</reference>
<dbReference type="InterPro" id="IPR041479">
    <property type="entry name" value="TetR_CgmR_C"/>
</dbReference>
<evidence type="ECO:0000256" key="1">
    <source>
        <dbReference type="ARBA" id="ARBA00023125"/>
    </source>
</evidence>
<evidence type="ECO:0000313" key="5">
    <source>
        <dbReference type="Proteomes" id="UP001217044"/>
    </source>
</evidence>
<gene>
    <name evidence="4" type="ORF">M8445_12585</name>
</gene>
<dbReference type="Proteomes" id="UP001217044">
    <property type="component" value="Chromosome"/>
</dbReference>
<dbReference type="SUPFAM" id="SSF46689">
    <property type="entry name" value="Homeodomain-like"/>
    <property type="match status" value="1"/>
</dbReference>
<feature type="domain" description="HTH tetR-type" evidence="3">
    <location>
        <begin position="8"/>
        <end position="67"/>
    </location>
</feature>
<accession>A0ABY7V2R1</accession>
<protein>
    <submittedName>
        <fullName evidence="4">TetR/AcrR family transcriptional regulator</fullName>
    </submittedName>
</protein>
<evidence type="ECO:0000259" key="3">
    <source>
        <dbReference type="PROSITE" id="PS50977"/>
    </source>
</evidence>
<dbReference type="InterPro" id="IPR050109">
    <property type="entry name" value="HTH-type_TetR-like_transc_reg"/>
</dbReference>
<dbReference type="EMBL" id="CP115165">
    <property type="protein sequence ID" value="WDA58177.1"/>
    <property type="molecule type" value="Genomic_DNA"/>
</dbReference>
<dbReference type="Pfam" id="PF17937">
    <property type="entry name" value="TetR_C_28"/>
    <property type="match status" value="1"/>
</dbReference>
<dbReference type="PROSITE" id="PS50977">
    <property type="entry name" value="HTH_TETR_2"/>
    <property type="match status" value="1"/>
</dbReference>
<evidence type="ECO:0000313" key="4">
    <source>
        <dbReference type="EMBL" id="WDA58177.1"/>
    </source>
</evidence>
<dbReference type="Gene3D" id="1.10.357.10">
    <property type="entry name" value="Tetracycline Repressor, domain 2"/>
    <property type="match status" value="1"/>
</dbReference>
<name>A0ABY7V2R1_9DEIO</name>
<evidence type="ECO:0000256" key="2">
    <source>
        <dbReference type="PROSITE-ProRule" id="PRU00335"/>
    </source>
</evidence>
<sequence>MPRARQPELTRAALLAAASTVLREQGASLSLDAVARAAGISKGGLLHHYPTRDALLRALGAALIDDFRQRLTTAHAAELAAHGPARGAWLRAYIALTFTPDEDGQALHAALAPLAGHPALLAGLSEAQAFLLTEPEHDGLPAGTAHAIRLACDGYWMGDLTGLPRLNDTQVHALRETLTAWTR</sequence>
<dbReference type="PRINTS" id="PR00455">
    <property type="entry name" value="HTHTETR"/>
</dbReference>
<feature type="DNA-binding region" description="H-T-H motif" evidence="2">
    <location>
        <begin position="30"/>
        <end position="49"/>
    </location>
</feature>
<dbReference type="InterPro" id="IPR001647">
    <property type="entry name" value="HTH_TetR"/>
</dbReference>
<keyword evidence="1 2" id="KW-0238">DNA-binding</keyword>
<dbReference type="Pfam" id="PF00440">
    <property type="entry name" value="TetR_N"/>
    <property type="match status" value="1"/>
</dbReference>
<dbReference type="PANTHER" id="PTHR30055:SF148">
    <property type="entry name" value="TETR-FAMILY TRANSCRIPTIONAL REGULATOR"/>
    <property type="match status" value="1"/>
</dbReference>
<proteinExistence type="predicted"/>
<dbReference type="InterPro" id="IPR009057">
    <property type="entry name" value="Homeodomain-like_sf"/>
</dbReference>
<keyword evidence="5" id="KW-1185">Reference proteome</keyword>
<dbReference type="RefSeq" id="WP_273988134.1">
    <property type="nucleotide sequence ID" value="NZ_BAABQT010000015.1"/>
</dbReference>
<dbReference type="SUPFAM" id="SSF48498">
    <property type="entry name" value="Tetracyclin repressor-like, C-terminal domain"/>
    <property type="match status" value="1"/>
</dbReference>